<feature type="domain" description="AMP-activated protein kinase glycogen-binding" evidence="5">
    <location>
        <begin position="112"/>
        <end position="189"/>
    </location>
</feature>
<evidence type="ECO:0000256" key="4">
    <source>
        <dbReference type="SAM" id="MobiDB-lite"/>
    </source>
</evidence>
<evidence type="ECO:0000313" key="6">
    <source>
        <dbReference type="EMBL" id="KAF6041527.1"/>
    </source>
</evidence>
<feature type="compositionally biased region" description="Polar residues" evidence="4">
    <location>
        <begin position="1"/>
        <end position="13"/>
    </location>
</feature>
<comment type="caution">
    <text evidence="6">The sequence shown here is derived from an EMBL/GenBank/DDBJ whole genome shotgun (WGS) entry which is preliminary data.</text>
</comment>
<dbReference type="InterPro" id="IPR050827">
    <property type="entry name" value="CRP1_MDG1_kinase"/>
</dbReference>
<dbReference type="EMBL" id="VXIV02000030">
    <property type="protein sequence ID" value="KAF6041527.1"/>
    <property type="molecule type" value="Genomic_DNA"/>
</dbReference>
<dbReference type="InterPro" id="IPR014756">
    <property type="entry name" value="Ig_E-set"/>
</dbReference>
<dbReference type="GO" id="GO:0007165">
    <property type="term" value="P:signal transduction"/>
    <property type="evidence" value="ECO:0007669"/>
    <property type="project" value="TreeGrafter"/>
</dbReference>
<evidence type="ECO:0000259" key="5">
    <source>
        <dbReference type="Pfam" id="PF16561"/>
    </source>
</evidence>
<dbReference type="GO" id="GO:0031588">
    <property type="term" value="C:nucleotide-activated protein kinase complex"/>
    <property type="evidence" value="ECO:0007669"/>
    <property type="project" value="TreeGrafter"/>
</dbReference>
<dbReference type="GO" id="GO:0005737">
    <property type="term" value="C:cytoplasm"/>
    <property type="evidence" value="ECO:0007669"/>
    <property type="project" value="TreeGrafter"/>
</dbReference>
<dbReference type="GO" id="GO:0005634">
    <property type="term" value="C:nucleus"/>
    <property type="evidence" value="ECO:0007669"/>
    <property type="project" value="TreeGrafter"/>
</dbReference>
<dbReference type="PANTHER" id="PTHR10343:SF84">
    <property type="entry name" value="5'-AMP-ACTIVATED PROTEIN KINASE SUBUNIT BETA-1"/>
    <property type="match status" value="1"/>
</dbReference>
<dbReference type="OrthoDB" id="531008at2759"/>
<evidence type="ECO:0000256" key="3">
    <source>
        <dbReference type="ARBA" id="ARBA00040010"/>
    </source>
</evidence>
<dbReference type="Pfam" id="PF16561">
    <property type="entry name" value="AMPK1_CBM"/>
    <property type="match status" value="1"/>
</dbReference>
<name>A0A7J7KTM8_BUGNE</name>
<feature type="compositionally biased region" description="Polar residues" evidence="4">
    <location>
        <begin position="43"/>
        <end position="53"/>
    </location>
</feature>
<comment type="function">
    <text evidence="2">Non-catalytic subunit of AMP-activated protein kinase (AMPK), an energy sensor protein kinase that plays a key role in regulating cellular energy metabolism. In response to reduction of intracellular ATP levels, AMPK activates energy-producing pathways and inhibits energy-consuming processes: inhibits protein, carbohydrate and lipid biosynthesis, as well as cell growth and proliferation. AMPK acts via direct phosphorylation of metabolic enzymes, and by longer-term effects via phosphorylation of transcription regulators. Also acts as a regulator of cellular polarity by remodeling the actin cytoskeleton; probably by indirectly activating myosin. Beta non-catalytic subunit acts as a scaffold on which the AMPK complex assembles, via its C-terminus that bridges alpha (PRKAA1 or PRKAA2) and gamma subunits (PRKAG1, PRKAG2 or PRKAG3).</text>
</comment>
<accession>A0A7J7KTM8</accession>
<sequence>MGNTNQSVSSNMSYGDRARQRRPSNAEALGPLEVPIGSKKYQDPSTTPPNSQAKFGKSLLDNLQTDVSSPQQLSAVEQQPYTRRYRAGSISISMQMPSPTPAPPPQLKKDKIPAVIKWDKGGKEIFVSGSFNNWETKIPLVKSESNFYTIIDLPEGEHHYKFLVDGQWKHNPDEPAMKSSKGSLHNTMKWLRKTLRY</sequence>
<feature type="region of interest" description="Disordered" evidence="4">
    <location>
        <begin position="1"/>
        <end position="55"/>
    </location>
</feature>
<dbReference type="InterPro" id="IPR013783">
    <property type="entry name" value="Ig-like_fold"/>
</dbReference>
<gene>
    <name evidence="6" type="ORF">EB796_000156</name>
</gene>
<dbReference type="InterPro" id="IPR032640">
    <property type="entry name" value="AMPK1_CBM"/>
</dbReference>
<evidence type="ECO:0000256" key="1">
    <source>
        <dbReference type="ARBA" id="ARBA00010926"/>
    </source>
</evidence>
<evidence type="ECO:0000256" key="2">
    <source>
        <dbReference type="ARBA" id="ARBA00025180"/>
    </source>
</evidence>
<dbReference type="CDD" id="cd02859">
    <property type="entry name" value="E_set_AMPKbeta_like_N"/>
    <property type="match status" value="1"/>
</dbReference>
<dbReference type="GO" id="GO:0019901">
    <property type="term" value="F:protein kinase binding"/>
    <property type="evidence" value="ECO:0007669"/>
    <property type="project" value="TreeGrafter"/>
</dbReference>
<dbReference type="SUPFAM" id="SSF81296">
    <property type="entry name" value="E set domains"/>
    <property type="match status" value="1"/>
</dbReference>
<protein>
    <recommendedName>
        <fullName evidence="3">5'-AMP-activated protein kinase subunit beta-1</fullName>
    </recommendedName>
</protein>
<dbReference type="Proteomes" id="UP000593567">
    <property type="component" value="Unassembled WGS sequence"/>
</dbReference>
<proteinExistence type="inferred from homology"/>
<dbReference type="AlphaFoldDB" id="A0A7J7KTM8"/>
<comment type="similarity">
    <text evidence="1">Belongs to the 5'-AMP-activated protein kinase beta subunit family.</text>
</comment>
<evidence type="ECO:0000313" key="7">
    <source>
        <dbReference type="Proteomes" id="UP000593567"/>
    </source>
</evidence>
<organism evidence="6 7">
    <name type="scientific">Bugula neritina</name>
    <name type="common">Brown bryozoan</name>
    <name type="synonym">Sertularia neritina</name>
    <dbReference type="NCBI Taxonomy" id="10212"/>
    <lineage>
        <taxon>Eukaryota</taxon>
        <taxon>Metazoa</taxon>
        <taxon>Spiralia</taxon>
        <taxon>Lophotrochozoa</taxon>
        <taxon>Bryozoa</taxon>
        <taxon>Gymnolaemata</taxon>
        <taxon>Cheilostomatida</taxon>
        <taxon>Flustrina</taxon>
        <taxon>Buguloidea</taxon>
        <taxon>Bugulidae</taxon>
        <taxon>Bugula</taxon>
    </lineage>
</organism>
<dbReference type="PANTHER" id="PTHR10343">
    <property type="entry name" value="5'-AMP-ACTIVATED PROTEIN KINASE , BETA SUBUNIT"/>
    <property type="match status" value="1"/>
</dbReference>
<reference evidence="6" key="1">
    <citation type="submission" date="2020-06" db="EMBL/GenBank/DDBJ databases">
        <title>Draft genome of Bugula neritina, a colonial animal packing powerful symbionts and potential medicines.</title>
        <authorList>
            <person name="Rayko M."/>
        </authorList>
    </citation>
    <scope>NUCLEOTIDE SEQUENCE [LARGE SCALE GENOMIC DNA]</scope>
    <source>
        <strain evidence="6">Kwan_BN1</strain>
    </source>
</reference>
<dbReference type="Gene3D" id="2.60.40.10">
    <property type="entry name" value="Immunoglobulins"/>
    <property type="match status" value="1"/>
</dbReference>
<keyword evidence="7" id="KW-1185">Reference proteome</keyword>